<evidence type="ECO:0000313" key="1">
    <source>
        <dbReference type="EMBL" id="MFC7272912.1"/>
    </source>
</evidence>
<keyword evidence="2" id="KW-1185">Reference proteome</keyword>
<name>A0ABW2HKI8_9ACTN</name>
<organism evidence="1 2">
    <name type="scientific">Paractinoplanes rhizophilus</name>
    <dbReference type="NCBI Taxonomy" id="1416877"/>
    <lineage>
        <taxon>Bacteria</taxon>
        <taxon>Bacillati</taxon>
        <taxon>Actinomycetota</taxon>
        <taxon>Actinomycetes</taxon>
        <taxon>Micromonosporales</taxon>
        <taxon>Micromonosporaceae</taxon>
        <taxon>Paractinoplanes</taxon>
    </lineage>
</organism>
<proteinExistence type="predicted"/>
<accession>A0ABW2HKI8</accession>
<dbReference type="RefSeq" id="WP_378964352.1">
    <property type="nucleotide sequence ID" value="NZ_JBHTBJ010000001.1"/>
</dbReference>
<evidence type="ECO:0000313" key="2">
    <source>
        <dbReference type="Proteomes" id="UP001596548"/>
    </source>
</evidence>
<sequence length="224" mass="25443">MPGAGPATVRWTPPLPTVADLARQLRDVVADLPRFVVAPLRRRRHRTWGATPAEVAARMPGDDLLPRAQYRSTRAITVGATPAQVWPWLIQVGVGRAGWYADDLLDNFARPSAWRIVPELQHHEAGQWLGYGPKPSERLSFVVESFEEPHWLLWRGRVRSWSWRLVPLAGGRTRLISRLNAFYDWRRPGVLVTVLLMEFGDYAMMRRMLLGIKERAERGSGGPP</sequence>
<reference evidence="2" key="1">
    <citation type="journal article" date="2019" name="Int. J. Syst. Evol. Microbiol.">
        <title>The Global Catalogue of Microorganisms (GCM) 10K type strain sequencing project: providing services to taxonomists for standard genome sequencing and annotation.</title>
        <authorList>
            <consortium name="The Broad Institute Genomics Platform"/>
            <consortium name="The Broad Institute Genome Sequencing Center for Infectious Disease"/>
            <person name="Wu L."/>
            <person name="Ma J."/>
        </authorList>
    </citation>
    <scope>NUCLEOTIDE SEQUENCE [LARGE SCALE GENOMIC DNA]</scope>
    <source>
        <strain evidence="2">XZYJT-10</strain>
    </source>
</reference>
<comment type="caution">
    <text evidence="1">The sequence shown here is derived from an EMBL/GenBank/DDBJ whole genome shotgun (WGS) entry which is preliminary data.</text>
</comment>
<dbReference type="Proteomes" id="UP001596548">
    <property type="component" value="Unassembled WGS sequence"/>
</dbReference>
<dbReference type="EMBL" id="JBHTBJ010000001">
    <property type="protein sequence ID" value="MFC7272912.1"/>
    <property type="molecule type" value="Genomic_DNA"/>
</dbReference>
<gene>
    <name evidence="1" type="ORF">ACFQS1_02870</name>
</gene>
<dbReference type="SUPFAM" id="SSF55961">
    <property type="entry name" value="Bet v1-like"/>
    <property type="match status" value="1"/>
</dbReference>
<protein>
    <submittedName>
        <fullName evidence="1">SRPBCC family protein</fullName>
    </submittedName>
</protein>